<evidence type="ECO:0000256" key="11">
    <source>
        <dbReference type="ARBA" id="ARBA00023180"/>
    </source>
</evidence>
<keyword evidence="5 13" id="KW-0337">GPI-anchor biosynthesis</keyword>
<feature type="transmembrane region" description="Helical" evidence="13">
    <location>
        <begin position="648"/>
        <end position="669"/>
    </location>
</feature>
<dbReference type="GO" id="GO:0009277">
    <property type="term" value="C:fungal-type cell wall"/>
    <property type="evidence" value="ECO:0007669"/>
    <property type="project" value="EnsemblFungi"/>
</dbReference>
<dbReference type="SUPFAM" id="SSF53649">
    <property type="entry name" value="Alkaline phosphatase-like"/>
    <property type="match status" value="1"/>
</dbReference>
<feature type="transmembrane region" description="Helical" evidence="13">
    <location>
        <begin position="557"/>
        <end position="576"/>
    </location>
</feature>
<evidence type="ECO:0000256" key="2">
    <source>
        <dbReference type="ARBA" id="ARBA00004687"/>
    </source>
</evidence>
<dbReference type="EMBL" id="MVBO01000038">
    <property type="protein sequence ID" value="OZJ04522.1"/>
    <property type="molecule type" value="Genomic_DNA"/>
</dbReference>
<dbReference type="GO" id="GO:0051377">
    <property type="term" value="F:mannose-ethanolamine phosphotransferase activity"/>
    <property type="evidence" value="ECO:0007669"/>
    <property type="project" value="UniProtKB-UniRule"/>
</dbReference>
<comment type="pathway">
    <text evidence="2 13">Glycolipid biosynthesis; glycosylphosphatidylinositol-anchor biosynthesis.</text>
</comment>
<evidence type="ECO:0000256" key="9">
    <source>
        <dbReference type="ARBA" id="ARBA00022989"/>
    </source>
</evidence>
<dbReference type="FunFam" id="3.40.720.10:FF:000015">
    <property type="entry name" value="GPI ethanolamine phosphate transferase 1"/>
    <property type="match status" value="1"/>
</dbReference>
<name>A0A261Y1P0_9FUNG</name>
<evidence type="ECO:0000256" key="5">
    <source>
        <dbReference type="ARBA" id="ARBA00022502"/>
    </source>
</evidence>
<keyword evidence="7 13" id="KW-0812">Transmembrane</keyword>
<dbReference type="GO" id="GO:0005789">
    <property type="term" value="C:endoplasmic reticulum membrane"/>
    <property type="evidence" value="ECO:0007669"/>
    <property type="project" value="UniProtKB-SubCell"/>
</dbReference>
<feature type="transmembrane region" description="Helical" evidence="13">
    <location>
        <begin position="797"/>
        <end position="815"/>
    </location>
</feature>
<evidence type="ECO:0000256" key="7">
    <source>
        <dbReference type="ARBA" id="ARBA00022692"/>
    </source>
</evidence>
<evidence type="ECO:0000256" key="10">
    <source>
        <dbReference type="ARBA" id="ARBA00023136"/>
    </source>
</evidence>
<comment type="similarity">
    <text evidence="3 13">Belongs to the PIGG/PIGN/PIGO family. PIGN subfamily.</text>
</comment>
<feature type="transmembrane region" description="Helical" evidence="13">
    <location>
        <begin position="608"/>
        <end position="628"/>
    </location>
</feature>
<comment type="caution">
    <text evidence="15">The sequence shown here is derived from an EMBL/GenBank/DDBJ whole genome shotgun (WGS) entry which is preliminary data.</text>
</comment>
<feature type="transmembrane region" description="Helical" evidence="13">
    <location>
        <begin position="901"/>
        <end position="921"/>
    </location>
</feature>
<feature type="domain" description="GPI ethanolamine phosphate transferase 1 C-terminal" evidence="14">
    <location>
        <begin position="421"/>
        <end position="894"/>
    </location>
</feature>
<comment type="function">
    <text evidence="12 13">Ethanolamine phosphate transferase involved in glycosylphosphatidylinositol-anchor biosynthesis. Transfers ethanolamine phosphate to the first alpha-1,4-linked mannose of the glycosylphosphatidylinositol precursor of GPI-anchor.</text>
</comment>
<dbReference type="GO" id="GO:0000324">
    <property type="term" value="C:fungal-type vacuole"/>
    <property type="evidence" value="ECO:0007669"/>
    <property type="project" value="EnsemblFungi"/>
</dbReference>
<dbReference type="GO" id="GO:0015867">
    <property type="term" value="P:ATP transport"/>
    <property type="evidence" value="ECO:0007669"/>
    <property type="project" value="EnsemblFungi"/>
</dbReference>
<keyword evidence="8 13" id="KW-0256">Endoplasmic reticulum</keyword>
<dbReference type="PANTHER" id="PTHR12250:SF0">
    <property type="entry name" value="GPI ETHANOLAMINE PHOSPHATE TRANSFERASE 1"/>
    <property type="match status" value="1"/>
</dbReference>
<dbReference type="Pfam" id="PF04987">
    <property type="entry name" value="PigN"/>
    <property type="match status" value="1"/>
</dbReference>
<dbReference type="EC" id="2.-.-.-" evidence="13"/>
<sequence>MGVVFHVVYLFSIFDIYFKSPLVHGMTPHQVKSAPPADRLVLFVGDGLRADKLFQKYDDEPTGTKAPFLRDIARNKGTWGVSHTRVPTESRPGHVAIIAGFYEDVSAVTTGWTMNPVNFDSVFNESTHTWSFGSPDILPMFQHGASDPDSVETFMYDAEAEDFSQDTWVFEKVEDLFLRAAKDKALDEQLRSKKIVFFLHLLGLDTNGHAFRPHSKEYIENIALVDRGIKKTVDLIENFYRHDGRTSYVFTADHGMNNRGGHGDGHPDNTRTPILAWGAGINGPNEKNPTGHDEFSADWGLSDVQRNDIKQADIAPLMASLVGLNYPLNSVGKLPLVYLDNTPQFKAESALVNAIQIYEQYKVKHDEKKATELFFKEYAPLSEDKCAARARLDAIERLIEEKDYEAATAQCMDWIDRSLAGLRYFQTYDWLFLRSIVSAGYVGWIVYSLSFVLDLYVFGHRRRTSHRFESPIVTIAALAALGGLYMLLWLQKMPYMYYAYVIFPVYFWSEVLRRRQTLVSVLKLSTTSNGIIKTGIPVIGTIIGMEMMVVSFFRREIISACFILGAVWPLLMPSSIRRQYPGLASLWSLSCMATSTFTLLPVEKGEDVSLVLAGTAAIIITGLIFISAGRKILYPVNSKGLTVQDAALLRKSVILVASQLTMVLASGILVYDTVRRLAEKKGLPLPNQVLSWAIFGSSILVPFLYDASHDHYLKRLCVIFLGFAPTMILLSISYETLFYYSYCTTLVLWLVLERKLYMLPETASARQRAGAYVNGDGKTEKLAGPLRMLQAGDARTVMMFVFFIHVGFFGTGNVASLSSFSLESVYRFTTVFNPFLMGALLILKILVPFLVESAIFGVLTRALQLPAFSLFLLVVSITDISALNFFYLVRDDGSWLEIGTSISHFCISELFIIFIILLFWLSRALVGNIRVHSLE</sequence>
<evidence type="ECO:0000259" key="14">
    <source>
        <dbReference type="Pfam" id="PF04987"/>
    </source>
</evidence>
<dbReference type="PANTHER" id="PTHR12250">
    <property type="entry name" value="PHOSPHATIDYLINOSITOL GLYCAN, CLASS N"/>
    <property type="match status" value="1"/>
</dbReference>
<feature type="transmembrane region" description="Helical" evidence="13">
    <location>
        <begin position="441"/>
        <end position="459"/>
    </location>
</feature>
<dbReference type="InterPro" id="IPR017852">
    <property type="entry name" value="GPI_EtnP_transferase_1_C"/>
</dbReference>
<feature type="transmembrane region" description="Helical" evidence="13">
    <location>
        <begin position="870"/>
        <end position="889"/>
    </location>
</feature>
<evidence type="ECO:0000256" key="13">
    <source>
        <dbReference type="RuleBase" id="RU367138"/>
    </source>
</evidence>
<dbReference type="GO" id="GO:0006506">
    <property type="term" value="P:GPI anchor biosynthetic process"/>
    <property type="evidence" value="ECO:0007669"/>
    <property type="project" value="UniProtKB-UniPathway"/>
</dbReference>
<dbReference type="CDD" id="cd16020">
    <property type="entry name" value="GPI_EPT_1"/>
    <property type="match status" value="1"/>
</dbReference>
<evidence type="ECO:0000256" key="12">
    <source>
        <dbReference type="ARBA" id="ARBA00024850"/>
    </source>
</evidence>
<organism evidence="15 16">
    <name type="scientific">Bifiguratus adelaidae</name>
    <dbReference type="NCBI Taxonomy" id="1938954"/>
    <lineage>
        <taxon>Eukaryota</taxon>
        <taxon>Fungi</taxon>
        <taxon>Fungi incertae sedis</taxon>
        <taxon>Mucoromycota</taxon>
        <taxon>Mucoromycotina</taxon>
        <taxon>Endogonomycetes</taxon>
        <taxon>Endogonales</taxon>
        <taxon>Endogonales incertae sedis</taxon>
        <taxon>Bifiguratus</taxon>
    </lineage>
</organism>
<dbReference type="UniPathway" id="UPA00196"/>
<comment type="subcellular location">
    <subcellularLocation>
        <location evidence="1 13">Endoplasmic reticulum membrane</location>
        <topology evidence="1 13">Multi-pass membrane protein</topology>
    </subcellularLocation>
</comment>
<keyword evidence="9 13" id="KW-1133">Transmembrane helix</keyword>
<evidence type="ECO:0000256" key="8">
    <source>
        <dbReference type="ARBA" id="ARBA00022824"/>
    </source>
</evidence>
<feature type="transmembrane region" description="Helical" evidence="13">
    <location>
        <begin position="835"/>
        <end position="858"/>
    </location>
</feature>
<evidence type="ECO:0000256" key="6">
    <source>
        <dbReference type="ARBA" id="ARBA00022679"/>
    </source>
</evidence>
<dbReference type="Proteomes" id="UP000242875">
    <property type="component" value="Unassembled WGS sequence"/>
</dbReference>
<keyword evidence="10 13" id="KW-0472">Membrane</keyword>
<gene>
    <name evidence="15" type="ORF">BZG36_02247</name>
</gene>
<keyword evidence="16" id="KW-1185">Reference proteome</keyword>
<evidence type="ECO:0000256" key="3">
    <source>
        <dbReference type="ARBA" id="ARBA00008400"/>
    </source>
</evidence>
<feature type="transmembrane region" description="Helical" evidence="13">
    <location>
        <begin position="583"/>
        <end position="602"/>
    </location>
</feature>
<dbReference type="InterPro" id="IPR017850">
    <property type="entry name" value="Alkaline_phosphatase_core_sf"/>
</dbReference>
<dbReference type="AlphaFoldDB" id="A0A261Y1P0"/>
<keyword evidence="11" id="KW-0325">Glycoprotein</keyword>
<dbReference type="OrthoDB" id="2748310at2759"/>
<feature type="transmembrane region" description="Helical" evidence="13">
    <location>
        <begin position="495"/>
        <end position="511"/>
    </location>
</feature>
<accession>A0A261Y1P0</accession>
<keyword evidence="6 13" id="KW-0808">Transferase</keyword>
<dbReference type="InterPro" id="IPR002591">
    <property type="entry name" value="Phosphodiest/P_Trfase"/>
</dbReference>
<reference evidence="15 16" key="1">
    <citation type="journal article" date="2017" name="Mycologia">
        <title>Bifiguratus adelaidae, gen. et sp. nov., a new member of Mucoromycotina in endophytic and soil-dwelling habitats.</title>
        <authorList>
            <person name="Torres-Cruz T.J."/>
            <person name="Billingsley Tobias T.L."/>
            <person name="Almatruk M."/>
            <person name="Hesse C."/>
            <person name="Kuske C.R."/>
            <person name="Desiro A."/>
            <person name="Benucci G.M."/>
            <person name="Bonito G."/>
            <person name="Stajich J.E."/>
            <person name="Dunlap C."/>
            <person name="Arnold A.E."/>
            <person name="Porras-Alfaro A."/>
        </authorList>
    </citation>
    <scope>NUCLEOTIDE SEQUENCE [LARGE SCALE GENOMIC DNA]</scope>
    <source>
        <strain evidence="15 16">AZ0501</strain>
    </source>
</reference>
<proteinExistence type="inferred from homology"/>
<dbReference type="Gene3D" id="3.40.720.10">
    <property type="entry name" value="Alkaline Phosphatase, subunit A"/>
    <property type="match status" value="1"/>
</dbReference>
<dbReference type="InterPro" id="IPR037671">
    <property type="entry name" value="PIGN_N"/>
</dbReference>
<dbReference type="Pfam" id="PF01663">
    <property type="entry name" value="Phosphodiest"/>
    <property type="match status" value="1"/>
</dbReference>
<protein>
    <recommendedName>
        <fullName evidence="4 13">GPI ethanolamine phosphate transferase 1</fullName>
        <ecNumber evidence="13">2.-.-.-</ecNumber>
    </recommendedName>
</protein>
<feature type="transmembrane region" description="Helical" evidence="13">
    <location>
        <begin position="736"/>
        <end position="752"/>
    </location>
</feature>
<evidence type="ECO:0000313" key="15">
    <source>
        <dbReference type="EMBL" id="OZJ04522.1"/>
    </source>
</evidence>
<evidence type="ECO:0000313" key="16">
    <source>
        <dbReference type="Proteomes" id="UP000242875"/>
    </source>
</evidence>
<feature type="transmembrane region" description="Helical" evidence="13">
    <location>
        <begin position="689"/>
        <end position="705"/>
    </location>
</feature>
<feature type="transmembrane region" description="Helical" evidence="13">
    <location>
        <begin position="471"/>
        <end position="489"/>
    </location>
</feature>
<evidence type="ECO:0000256" key="1">
    <source>
        <dbReference type="ARBA" id="ARBA00004477"/>
    </source>
</evidence>
<evidence type="ECO:0000256" key="4">
    <source>
        <dbReference type="ARBA" id="ARBA00020831"/>
    </source>
</evidence>
<dbReference type="InterPro" id="IPR007070">
    <property type="entry name" value="GPI_EtnP_transferase_1"/>
</dbReference>